<feature type="chain" id="PRO_5013633306" evidence="1">
    <location>
        <begin position="22"/>
        <end position="120"/>
    </location>
</feature>
<accession>A0A2G5BE53</accession>
<dbReference type="EMBL" id="KZ303495">
    <property type="protein sequence ID" value="PIA17272.1"/>
    <property type="molecule type" value="Genomic_DNA"/>
</dbReference>
<feature type="signal peptide" evidence="1">
    <location>
        <begin position="1"/>
        <end position="21"/>
    </location>
</feature>
<dbReference type="Proteomes" id="UP000242474">
    <property type="component" value="Unassembled WGS sequence"/>
</dbReference>
<reference evidence="2 3" key="1">
    <citation type="journal article" date="2015" name="Genome Biol. Evol.">
        <title>Phylogenomic analyses indicate that early fungi evolved digesting cell walls of algal ancestors of land plants.</title>
        <authorList>
            <person name="Chang Y."/>
            <person name="Wang S."/>
            <person name="Sekimoto S."/>
            <person name="Aerts A.L."/>
            <person name="Choi C."/>
            <person name="Clum A."/>
            <person name="LaButti K.M."/>
            <person name="Lindquist E.A."/>
            <person name="Yee Ngan C."/>
            <person name="Ohm R.A."/>
            <person name="Salamov A.A."/>
            <person name="Grigoriev I.V."/>
            <person name="Spatafora J.W."/>
            <person name="Berbee M.L."/>
        </authorList>
    </citation>
    <scope>NUCLEOTIDE SEQUENCE [LARGE SCALE GENOMIC DNA]</scope>
    <source>
        <strain evidence="2 3">NRRL 1564</strain>
    </source>
</reference>
<name>A0A2G5BE53_COERN</name>
<evidence type="ECO:0000313" key="3">
    <source>
        <dbReference type="Proteomes" id="UP000242474"/>
    </source>
</evidence>
<gene>
    <name evidence="2" type="ORF">COEREDRAFT_80613</name>
</gene>
<evidence type="ECO:0000256" key="1">
    <source>
        <dbReference type="SAM" id="SignalP"/>
    </source>
</evidence>
<sequence>MKVDTLLSHLFIAASLQMVHGQSPLDDFVSNVQEAVKPAQSAAENVFGDIGNNIASAANQAGNFAASAASDAISAVNSYQEDQISSELSSYHSSTSRLYRNTLMLASTSLTVVICLCNYI</sequence>
<dbReference type="OrthoDB" id="5594213at2759"/>
<proteinExistence type="predicted"/>
<keyword evidence="3" id="KW-1185">Reference proteome</keyword>
<keyword evidence="1" id="KW-0732">Signal</keyword>
<dbReference type="AlphaFoldDB" id="A0A2G5BE53"/>
<organism evidence="2 3">
    <name type="scientific">Coemansia reversa (strain ATCC 12441 / NRRL 1564)</name>
    <dbReference type="NCBI Taxonomy" id="763665"/>
    <lineage>
        <taxon>Eukaryota</taxon>
        <taxon>Fungi</taxon>
        <taxon>Fungi incertae sedis</taxon>
        <taxon>Zoopagomycota</taxon>
        <taxon>Kickxellomycotina</taxon>
        <taxon>Kickxellomycetes</taxon>
        <taxon>Kickxellales</taxon>
        <taxon>Kickxellaceae</taxon>
        <taxon>Coemansia</taxon>
    </lineage>
</organism>
<protein>
    <submittedName>
        <fullName evidence="2">Uncharacterized protein</fullName>
    </submittedName>
</protein>
<evidence type="ECO:0000313" key="2">
    <source>
        <dbReference type="EMBL" id="PIA17272.1"/>
    </source>
</evidence>